<dbReference type="InterPro" id="IPR001173">
    <property type="entry name" value="Glyco_trans_2-like"/>
</dbReference>
<gene>
    <name evidence="3" type="ORF">CLI86_13055</name>
</gene>
<dbReference type="SUPFAM" id="SSF53448">
    <property type="entry name" value="Nucleotide-diphospho-sugar transferases"/>
    <property type="match status" value="1"/>
</dbReference>
<evidence type="ECO:0000256" key="1">
    <source>
        <dbReference type="ARBA" id="ARBA00038494"/>
    </source>
</evidence>
<dbReference type="AlphaFoldDB" id="A0A2A6E4Q9"/>
<dbReference type="PANTHER" id="PTHR43630:SF2">
    <property type="entry name" value="GLYCOSYLTRANSFERASE"/>
    <property type="match status" value="1"/>
</dbReference>
<evidence type="ECO:0000313" key="3">
    <source>
        <dbReference type="EMBL" id="PDP42212.1"/>
    </source>
</evidence>
<comment type="caution">
    <text evidence="3">The sequence shown here is derived from an EMBL/GenBank/DDBJ whole genome shotgun (WGS) entry which is preliminary data.</text>
</comment>
<dbReference type="Proteomes" id="UP000219259">
    <property type="component" value="Unassembled WGS sequence"/>
</dbReference>
<evidence type="ECO:0000313" key="4">
    <source>
        <dbReference type="Proteomes" id="UP000219259"/>
    </source>
</evidence>
<reference evidence="3 4" key="1">
    <citation type="submission" date="2017-09" db="EMBL/GenBank/DDBJ databases">
        <title>Phase variable restriction modification systems are present in the genome sequences of periodontal pathogens Prevotella intermedia, Tannerella forsythia and Porphyromonas gingivalis.</title>
        <authorList>
            <person name="Haigh R.D."/>
            <person name="Crawford L."/>
            <person name="Ralph J."/>
            <person name="Wanford J."/>
            <person name="Vartoukian S.R."/>
            <person name="Hijazib K."/>
            <person name="Wade W."/>
            <person name="Oggioni M.R."/>
        </authorList>
    </citation>
    <scope>NUCLEOTIDE SEQUENCE [LARGE SCALE GENOMIC DNA]</scope>
    <source>
        <strain evidence="3 4">WW11663</strain>
    </source>
</reference>
<dbReference type="Pfam" id="PF00535">
    <property type="entry name" value="Glycos_transf_2"/>
    <property type="match status" value="1"/>
</dbReference>
<name>A0A2A6E4Q9_TANFO</name>
<dbReference type="RefSeq" id="WP_046825267.1">
    <property type="nucleotide sequence ID" value="NZ_CBDEMX010000112.1"/>
</dbReference>
<dbReference type="PANTHER" id="PTHR43630">
    <property type="entry name" value="POLY-BETA-1,6-N-ACETYL-D-GLUCOSAMINE SYNTHASE"/>
    <property type="match status" value="1"/>
</dbReference>
<dbReference type="EMBL" id="NSLJ01000052">
    <property type="protein sequence ID" value="PDP42212.1"/>
    <property type="molecule type" value="Genomic_DNA"/>
</dbReference>
<evidence type="ECO:0000259" key="2">
    <source>
        <dbReference type="Pfam" id="PF00535"/>
    </source>
</evidence>
<comment type="similarity">
    <text evidence="1">Belongs to the glycosyltransferase 2 family. WaaE/KdtX subfamily.</text>
</comment>
<feature type="domain" description="Glycosyltransferase 2-like" evidence="2">
    <location>
        <begin position="12"/>
        <end position="131"/>
    </location>
</feature>
<protein>
    <recommendedName>
        <fullName evidence="2">Glycosyltransferase 2-like domain-containing protein</fullName>
    </recommendedName>
</protein>
<accession>A0A2A6E4Q9</accession>
<sequence length="193" mass="22162">MTNNRITNKKLSIVITFCNEGREVKETLESLRVSSDERLVDILLVNDASDDKFDYNHIASKYNASIYTNKKRKGVAESRNIGVSLSRTPYIIILDAHMRIYQTDWADIILHLLSMYPRTLFCCQTLPINKVGEIISSTPTSFGAYIDMQTMGAKWNKVDLSLKDYIYDIPCLLGASYAFSRNYWLEIHGCRWA</sequence>
<dbReference type="Gene3D" id="3.90.550.10">
    <property type="entry name" value="Spore Coat Polysaccharide Biosynthesis Protein SpsA, Chain A"/>
    <property type="match status" value="1"/>
</dbReference>
<dbReference type="InterPro" id="IPR029044">
    <property type="entry name" value="Nucleotide-diphossugar_trans"/>
</dbReference>
<proteinExistence type="inferred from homology"/>
<organism evidence="3 4">
    <name type="scientific">Tannerella forsythia</name>
    <name type="common">Bacteroides forsythus</name>
    <dbReference type="NCBI Taxonomy" id="28112"/>
    <lineage>
        <taxon>Bacteria</taxon>
        <taxon>Pseudomonadati</taxon>
        <taxon>Bacteroidota</taxon>
        <taxon>Bacteroidia</taxon>
        <taxon>Bacteroidales</taxon>
        <taxon>Tannerellaceae</taxon>
        <taxon>Tannerella</taxon>
    </lineage>
</organism>